<dbReference type="GO" id="GO:0008270">
    <property type="term" value="F:zinc ion binding"/>
    <property type="evidence" value="ECO:0007669"/>
    <property type="project" value="UniProtKB-KW"/>
</dbReference>
<dbReference type="Proteomes" id="UP001258017">
    <property type="component" value="Unassembled WGS sequence"/>
</dbReference>
<keyword evidence="4" id="KW-1185">Reference proteome</keyword>
<keyword evidence="1" id="KW-0862">Zinc</keyword>
<evidence type="ECO:0000259" key="2">
    <source>
        <dbReference type="PROSITE" id="PS50157"/>
    </source>
</evidence>
<gene>
    <name evidence="3" type="ORF">KPH14_002498</name>
</gene>
<keyword evidence="1" id="KW-0479">Metal-binding</keyword>
<dbReference type="PROSITE" id="PS50157">
    <property type="entry name" value="ZINC_FINGER_C2H2_2"/>
    <property type="match status" value="1"/>
</dbReference>
<name>A0AAD9RS20_9HYME</name>
<evidence type="ECO:0000313" key="3">
    <source>
        <dbReference type="EMBL" id="KAK2584902.1"/>
    </source>
</evidence>
<proteinExistence type="predicted"/>
<dbReference type="EMBL" id="JAIFRP010000023">
    <property type="protein sequence ID" value="KAK2584902.1"/>
    <property type="molecule type" value="Genomic_DNA"/>
</dbReference>
<evidence type="ECO:0000313" key="4">
    <source>
        <dbReference type="Proteomes" id="UP001258017"/>
    </source>
</evidence>
<dbReference type="InterPro" id="IPR036236">
    <property type="entry name" value="Znf_C2H2_sf"/>
</dbReference>
<dbReference type="InterPro" id="IPR013087">
    <property type="entry name" value="Znf_C2H2_type"/>
</dbReference>
<protein>
    <recommendedName>
        <fullName evidence="2">C2H2-type domain-containing protein</fullName>
    </recommendedName>
</protein>
<evidence type="ECO:0000256" key="1">
    <source>
        <dbReference type="PROSITE-ProRule" id="PRU00042"/>
    </source>
</evidence>
<feature type="domain" description="C2H2-type" evidence="2">
    <location>
        <begin position="60"/>
        <end position="88"/>
    </location>
</feature>
<dbReference type="Gene3D" id="3.30.160.60">
    <property type="entry name" value="Classic Zinc Finger"/>
    <property type="match status" value="1"/>
</dbReference>
<reference evidence="3" key="2">
    <citation type="journal article" date="2023" name="Commun. Biol.">
        <title>Intrasexual cuticular hydrocarbon dimorphism in a wasp sheds light on hydrocarbon biosynthesis genes in Hymenoptera.</title>
        <authorList>
            <person name="Moris V.C."/>
            <person name="Podsiadlowski L."/>
            <person name="Martin S."/>
            <person name="Oeyen J.P."/>
            <person name="Donath A."/>
            <person name="Petersen M."/>
            <person name="Wilbrandt J."/>
            <person name="Misof B."/>
            <person name="Liedtke D."/>
            <person name="Thamm M."/>
            <person name="Scheiner R."/>
            <person name="Schmitt T."/>
            <person name="Niehuis O."/>
        </authorList>
    </citation>
    <scope>NUCLEOTIDE SEQUENCE</scope>
    <source>
        <strain evidence="3">GBR_01_08_01A</strain>
    </source>
</reference>
<dbReference type="AlphaFoldDB" id="A0AAD9RS20"/>
<accession>A0AAD9RS20</accession>
<organism evidence="3 4">
    <name type="scientific">Odynerus spinipes</name>
    <dbReference type="NCBI Taxonomy" id="1348599"/>
    <lineage>
        <taxon>Eukaryota</taxon>
        <taxon>Metazoa</taxon>
        <taxon>Ecdysozoa</taxon>
        <taxon>Arthropoda</taxon>
        <taxon>Hexapoda</taxon>
        <taxon>Insecta</taxon>
        <taxon>Pterygota</taxon>
        <taxon>Neoptera</taxon>
        <taxon>Endopterygota</taxon>
        <taxon>Hymenoptera</taxon>
        <taxon>Apocrita</taxon>
        <taxon>Aculeata</taxon>
        <taxon>Vespoidea</taxon>
        <taxon>Vespidae</taxon>
        <taxon>Eumeninae</taxon>
        <taxon>Odynerus</taxon>
    </lineage>
</organism>
<reference evidence="3" key="1">
    <citation type="submission" date="2021-08" db="EMBL/GenBank/DDBJ databases">
        <authorList>
            <person name="Misof B."/>
            <person name="Oliver O."/>
            <person name="Podsiadlowski L."/>
            <person name="Donath A."/>
            <person name="Peters R."/>
            <person name="Mayer C."/>
            <person name="Rust J."/>
            <person name="Gunkel S."/>
            <person name="Lesny P."/>
            <person name="Martin S."/>
            <person name="Oeyen J.P."/>
            <person name="Petersen M."/>
            <person name="Panagiotis P."/>
            <person name="Wilbrandt J."/>
            <person name="Tanja T."/>
        </authorList>
    </citation>
    <scope>NUCLEOTIDE SEQUENCE</scope>
    <source>
        <strain evidence="3">GBR_01_08_01A</strain>
        <tissue evidence="3">Thorax + abdomen</tissue>
    </source>
</reference>
<sequence>MRYVKYEHPVLLWSSKDYVGYNTTNGLSFINEQQNCQQLYHQRHQQQQRDASNGLRERTFVCPDCGKAYAVYRSLWRHRKFECVNAKPKYTCEACPYKSPHKWCIENHKKKHHSAFF</sequence>
<dbReference type="SUPFAM" id="SSF57667">
    <property type="entry name" value="beta-beta-alpha zinc fingers"/>
    <property type="match status" value="1"/>
</dbReference>
<comment type="caution">
    <text evidence="3">The sequence shown here is derived from an EMBL/GenBank/DDBJ whole genome shotgun (WGS) entry which is preliminary data.</text>
</comment>
<keyword evidence="1" id="KW-0863">Zinc-finger</keyword>
<dbReference type="SMART" id="SM00355">
    <property type="entry name" value="ZnF_C2H2"/>
    <property type="match status" value="2"/>
</dbReference>